<protein>
    <recommendedName>
        <fullName evidence="2">DUF5652 domain-containing protein</fullName>
    </recommendedName>
</protein>
<feature type="transmembrane region" description="Helical" evidence="1">
    <location>
        <begin position="38"/>
        <end position="57"/>
    </location>
</feature>
<name>K2GNT0_9BACI</name>
<feature type="transmembrane region" description="Helical" evidence="1">
    <location>
        <begin position="63"/>
        <end position="85"/>
    </location>
</feature>
<dbReference type="AlphaFoldDB" id="K2GNT0"/>
<dbReference type="eggNOG" id="ENOG50336YP">
    <property type="taxonomic scope" value="Bacteria"/>
</dbReference>
<dbReference type="Proteomes" id="UP000011746">
    <property type="component" value="Unassembled WGS sequence"/>
</dbReference>
<comment type="caution">
    <text evidence="3">The sequence shown here is derived from an EMBL/GenBank/DDBJ whole genome shotgun (WGS) entry which is preliminary data.</text>
</comment>
<evidence type="ECO:0000313" key="4">
    <source>
        <dbReference type="Proteomes" id="UP000011746"/>
    </source>
</evidence>
<accession>K2GNT0</accession>
<dbReference type="STRING" id="1230341.AAV35_001285"/>
<evidence type="ECO:0000256" key="1">
    <source>
        <dbReference type="SAM" id="Phobius"/>
    </source>
</evidence>
<keyword evidence="4" id="KW-1185">Reference proteome</keyword>
<dbReference type="EMBL" id="AMPQ01000005">
    <property type="protein sequence ID" value="EKE32039.1"/>
    <property type="molecule type" value="Genomic_DNA"/>
</dbReference>
<feature type="domain" description="DUF5652" evidence="2">
    <location>
        <begin position="25"/>
        <end position="93"/>
    </location>
</feature>
<dbReference type="InterPro" id="IPR043712">
    <property type="entry name" value="DUF5652"/>
</dbReference>
<evidence type="ECO:0000313" key="3">
    <source>
        <dbReference type="EMBL" id="EKE32039.1"/>
    </source>
</evidence>
<keyword evidence="1" id="KW-0472">Membrane</keyword>
<evidence type="ECO:0000259" key="2">
    <source>
        <dbReference type="Pfam" id="PF18893"/>
    </source>
</evidence>
<keyword evidence="1" id="KW-0812">Transmembrane</keyword>
<dbReference type="Pfam" id="PF18893">
    <property type="entry name" value="DUF5652"/>
    <property type="match status" value="1"/>
</dbReference>
<dbReference type="PATRIC" id="fig|1230341.3.peg.1126"/>
<reference evidence="3 4" key="1">
    <citation type="journal article" date="2012" name="J. Bacteriol.">
        <title>Draft Genome Sequence of Salimicrobium sp. Strain MJ3, Isolated from Myulchi-Jeot, Korean Fermented Seafood.</title>
        <authorList>
            <person name="Lee S.H."/>
            <person name="Jung J.Y."/>
            <person name="Jeon C.O."/>
        </authorList>
    </citation>
    <scope>NUCLEOTIDE SEQUENCE [LARGE SCALE GENOMIC DNA]</scope>
    <source>
        <strain evidence="3 4">MJ3</strain>
    </source>
</reference>
<gene>
    <name evidence="3" type="ORF">MJ3_05448</name>
</gene>
<keyword evidence="1" id="KW-1133">Transmembrane helix</keyword>
<proteinExistence type="predicted"/>
<organism evidence="3 4">
    <name type="scientific">Salimicrobium jeotgali</name>
    <dbReference type="NCBI Taxonomy" id="1230341"/>
    <lineage>
        <taxon>Bacteria</taxon>
        <taxon>Bacillati</taxon>
        <taxon>Bacillota</taxon>
        <taxon>Bacilli</taxon>
        <taxon>Bacillales</taxon>
        <taxon>Bacillaceae</taxon>
        <taxon>Salimicrobium</taxon>
    </lineage>
</organism>
<sequence length="94" mass="11161">MPMELLFYKQSSKDSRCMKKGGKRMEKGKNGFNFKSPLLLFVIIWSIIWKGIALWHAARNRQLPWFLSLLIVNTVGLVEIIYLIFFRKDRKLNE</sequence>